<dbReference type="Proteomes" id="UP000466586">
    <property type="component" value="Unassembled WGS sequence"/>
</dbReference>
<evidence type="ECO:0008006" key="3">
    <source>
        <dbReference type="Google" id="ProtNLM"/>
    </source>
</evidence>
<accession>A0A7K1YA86</accession>
<organism evidence="1 2">
    <name type="scientific">Hufsiella arboris</name>
    <dbReference type="NCBI Taxonomy" id="2695275"/>
    <lineage>
        <taxon>Bacteria</taxon>
        <taxon>Pseudomonadati</taxon>
        <taxon>Bacteroidota</taxon>
        <taxon>Sphingobacteriia</taxon>
        <taxon>Sphingobacteriales</taxon>
        <taxon>Sphingobacteriaceae</taxon>
        <taxon>Hufsiella</taxon>
    </lineage>
</organism>
<comment type="caution">
    <text evidence="1">The sequence shown here is derived from an EMBL/GenBank/DDBJ whole genome shotgun (WGS) entry which is preliminary data.</text>
</comment>
<dbReference type="InterPro" id="IPR008969">
    <property type="entry name" value="CarboxyPept-like_regulatory"/>
</dbReference>
<evidence type="ECO:0000313" key="1">
    <source>
        <dbReference type="EMBL" id="MXV51497.1"/>
    </source>
</evidence>
<dbReference type="AlphaFoldDB" id="A0A7K1YA86"/>
<reference evidence="1 2" key="1">
    <citation type="submission" date="2019-11" db="EMBL/GenBank/DDBJ databases">
        <title>Pedobacter sp. HMF7647 Genome sequencing and assembly.</title>
        <authorList>
            <person name="Kang H."/>
            <person name="Kim H."/>
            <person name="Joh K."/>
        </authorList>
    </citation>
    <scope>NUCLEOTIDE SEQUENCE [LARGE SCALE GENOMIC DNA]</scope>
    <source>
        <strain evidence="1 2">HMF7647</strain>
    </source>
</reference>
<dbReference type="EMBL" id="WVHT01000004">
    <property type="protein sequence ID" value="MXV51497.1"/>
    <property type="molecule type" value="Genomic_DNA"/>
</dbReference>
<evidence type="ECO:0000313" key="2">
    <source>
        <dbReference type="Proteomes" id="UP000466586"/>
    </source>
</evidence>
<dbReference type="SUPFAM" id="SSF49464">
    <property type="entry name" value="Carboxypeptidase regulatory domain-like"/>
    <property type="match status" value="1"/>
</dbReference>
<protein>
    <recommendedName>
        <fullName evidence="3">Carboxypeptidase-like regulatory domain-containing protein</fullName>
    </recommendedName>
</protein>
<proteinExistence type="predicted"/>
<name>A0A7K1YA86_9SPHI</name>
<keyword evidence="2" id="KW-1185">Reference proteome</keyword>
<dbReference type="Gene3D" id="2.60.40.1120">
    <property type="entry name" value="Carboxypeptidase-like, regulatory domain"/>
    <property type="match status" value="1"/>
</dbReference>
<dbReference type="RefSeq" id="WP_160844665.1">
    <property type="nucleotide sequence ID" value="NZ_WVHT01000004.1"/>
</dbReference>
<dbReference type="Pfam" id="PF13715">
    <property type="entry name" value="CarbopepD_reg_2"/>
    <property type="match status" value="1"/>
</dbReference>
<sequence>MRYLITILAILGSMSCFGQSIRGVVLNKINNQPVENALVRTHKSSVISSSMGAFTLNNVLEGDTVRVSCLGYKPTLIKVKSAGSGPVTILLEPQSLMLKDVQVNRERNFKQDSIRNREENAAGFDYKSPGLKDMFITRSPYPDKNPEPVPTISTGSLLSVNLLSIAGIFFPASDPKAKFKKTLLANEEQNYALQRFNEKKVSQLTGLKSDSLKVFMDRYRPSVNGLKTMSDYDVLAYIKKCYAEFAWKK</sequence>
<gene>
    <name evidence="1" type="ORF">GS399_10995</name>
</gene>
<dbReference type="PROSITE" id="PS51257">
    <property type="entry name" value="PROKAR_LIPOPROTEIN"/>
    <property type="match status" value="1"/>
</dbReference>